<dbReference type="EMBL" id="BAABLD010000017">
    <property type="protein sequence ID" value="GAA5172301.1"/>
    <property type="molecule type" value="Genomic_DNA"/>
</dbReference>
<protein>
    <recommendedName>
        <fullName evidence="5">DUF2384 domain-containing protein</fullName>
    </recommendedName>
</protein>
<keyword evidence="4" id="KW-1185">Reference proteome</keyword>
<dbReference type="Proteomes" id="UP001500547">
    <property type="component" value="Unassembled WGS sequence"/>
</dbReference>
<feature type="domain" description="Antitoxin Xre/MbcA/ParS-like toxin-binding" evidence="1">
    <location>
        <begin position="114"/>
        <end position="163"/>
    </location>
</feature>
<evidence type="ECO:0000259" key="1">
    <source>
        <dbReference type="Pfam" id="PF09722"/>
    </source>
</evidence>
<gene>
    <name evidence="3" type="ORF">GCM10025770_38240</name>
</gene>
<organism evidence="3 4">
    <name type="scientific">Viridibacterium curvum</name>
    <dbReference type="NCBI Taxonomy" id="1101404"/>
    <lineage>
        <taxon>Bacteria</taxon>
        <taxon>Pseudomonadati</taxon>
        <taxon>Pseudomonadota</taxon>
        <taxon>Betaproteobacteria</taxon>
        <taxon>Rhodocyclales</taxon>
        <taxon>Rhodocyclaceae</taxon>
        <taxon>Viridibacterium</taxon>
    </lineage>
</organism>
<sequence>MASRLDISEVVHRPAVSDKFRNFYAKLADLLEAPKALSDAGAESDQLRFHMLVTRGVQKDLARLFSSGFLTVPRKEVLRVIGVSERTLQRAVETDLLSPGASDRLLRLASVTQQAMDILGSQEAAEAWLAKPAIGLDRNRPIDLISTSAGTGAVKALLKRMNYEVYA</sequence>
<dbReference type="InterPro" id="IPR024467">
    <property type="entry name" value="Xre/MbcA/ParS-like_toxin-bd"/>
</dbReference>
<feature type="domain" description="Antitoxin Xre-like helix-turn-helix" evidence="2">
    <location>
        <begin position="51"/>
        <end position="109"/>
    </location>
</feature>
<dbReference type="Pfam" id="PF20432">
    <property type="entry name" value="Xre-like-HTH"/>
    <property type="match status" value="1"/>
</dbReference>
<accession>A0ABP9R6S3</accession>
<evidence type="ECO:0000259" key="2">
    <source>
        <dbReference type="Pfam" id="PF20432"/>
    </source>
</evidence>
<dbReference type="Pfam" id="PF09722">
    <property type="entry name" value="Xre_MbcA_ParS_C"/>
    <property type="match status" value="1"/>
</dbReference>
<dbReference type="RefSeq" id="WP_345534712.1">
    <property type="nucleotide sequence ID" value="NZ_BAABLD010000017.1"/>
</dbReference>
<dbReference type="InterPro" id="IPR046847">
    <property type="entry name" value="Xre-like_HTH"/>
</dbReference>
<comment type="caution">
    <text evidence="3">The sequence shown here is derived from an EMBL/GenBank/DDBJ whole genome shotgun (WGS) entry which is preliminary data.</text>
</comment>
<evidence type="ECO:0000313" key="3">
    <source>
        <dbReference type="EMBL" id="GAA5172301.1"/>
    </source>
</evidence>
<reference evidence="4" key="1">
    <citation type="journal article" date="2019" name="Int. J. Syst. Evol. Microbiol.">
        <title>The Global Catalogue of Microorganisms (GCM) 10K type strain sequencing project: providing services to taxonomists for standard genome sequencing and annotation.</title>
        <authorList>
            <consortium name="The Broad Institute Genomics Platform"/>
            <consortium name="The Broad Institute Genome Sequencing Center for Infectious Disease"/>
            <person name="Wu L."/>
            <person name="Ma J."/>
        </authorList>
    </citation>
    <scope>NUCLEOTIDE SEQUENCE [LARGE SCALE GENOMIC DNA]</scope>
    <source>
        <strain evidence="4">JCM 18715</strain>
    </source>
</reference>
<evidence type="ECO:0008006" key="5">
    <source>
        <dbReference type="Google" id="ProtNLM"/>
    </source>
</evidence>
<dbReference type="InterPro" id="IPR011979">
    <property type="entry name" value="Antitox_Xre"/>
</dbReference>
<name>A0ABP9R6S3_9RHOO</name>
<proteinExistence type="predicted"/>
<evidence type="ECO:0000313" key="4">
    <source>
        <dbReference type="Proteomes" id="UP001500547"/>
    </source>
</evidence>
<dbReference type="NCBIfam" id="TIGR02293">
    <property type="entry name" value="TAS_TIGR02293"/>
    <property type="match status" value="1"/>
</dbReference>